<evidence type="ECO:0000256" key="1">
    <source>
        <dbReference type="SAM" id="MobiDB-lite"/>
    </source>
</evidence>
<dbReference type="PANTHER" id="PTHR46645">
    <property type="entry name" value="GRAM DOMAIN-CONTAINING PROTEIN 2B-RELATED"/>
    <property type="match status" value="1"/>
</dbReference>
<keyword evidence="2" id="KW-0472">Membrane</keyword>
<dbReference type="KEGG" id="xla:108712202"/>
<evidence type="ECO:0000256" key="2">
    <source>
        <dbReference type="SAM" id="Phobius"/>
    </source>
</evidence>
<dbReference type="STRING" id="8355.A0A1L8HW17"/>
<dbReference type="PANTHER" id="PTHR46645:SF1">
    <property type="entry name" value="GRAM DOMAIN-CONTAINING PROTEIN"/>
    <property type="match status" value="1"/>
</dbReference>
<proteinExistence type="predicted"/>
<dbReference type="InterPro" id="IPR011993">
    <property type="entry name" value="PH-like_dom_sf"/>
</dbReference>
<gene>
    <name evidence="4" type="primary">LOC108712202</name>
</gene>
<dbReference type="RefSeq" id="XP_018109442.1">
    <property type="nucleotide sequence ID" value="XM_018253953.2"/>
</dbReference>
<dbReference type="Bgee" id="108712202">
    <property type="expression patterns" value="Expressed in camera-type eye and 19 other cell types or tissues"/>
</dbReference>
<dbReference type="PaxDb" id="8355-A0A1L8HW17"/>
<keyword evidence="3" id="KW-1185">Reference proteome</keyword>
<sequence>MGSRRYSVGEHDRRTINWTGLKAASAADSVEDQAVPTMRLIGRAGRESATLALSVSPDSALGSVRQKKSKKRLAELKSFSLEEPLHGDVGERGTLTRSKTYDPPSPLRSDHSSSVERRRSITTNLPKHNITFHRIFQDVTKEEELKDSFSCALQREVLYQGRLYISSNHLAFYCNMLRKEIKILIPVSVIIVLKKANTALLVPNALSVRTAEGEKYLFGSLRNRELCYQAVRAVCSNLQDGSACSTPLSYSGEASFEQSKVLNSSHSDLEQNRQESDSTDICPTGTDVHFEKQILVRSVSSEVDAVTLSPWIKSEACQEKVNLDKTNHTQLVESSAVNVLLIIYMLLVLLLLVSSGYIGLRIMELENQLSIMGAWPNGEDIQGLQDS</sequence>
<dbReference type="CDD" id="cd13220">
    <property type="entry name" value="PH-GRAM_GRAMDC"/>
    <property type="match status" value="1"/>
</dbReference>
<protein>
    <submittedName>
        <fullName evidence="4">GRAM domain-containing protein 2B isoform X1</fullName>
    </submittedName>
</protein>
<feature type="compositionally biased region" description="Basic and acidic residues" evidence="1">
    <location>
        <begin position="108"/>
        <end position="117"/>
    </location>
</feature>
<feature type="transmembrane region" description="Helical" evidence="2">
    <location>
        <begin position="339"/>
        <end position="360"/>
    </location>
</feature>
<dbReference type="Gene3D" id="2.30.29.30">
    <property type="entry name" value="Pleckstrin-homology domain (PH domain)/Phosphotyrosine-binding domain (PTB)"/>
    <property type="match status" value="1"/>
</dbReference>
<dbReference type="InterPro" id="IPR052633">
    <property type="entry name" value="GRAM_domain_protein_2B"/>
</dbReference>
<dbReference type="OMA" id="DRRTINW"/>
<accession>A0A1L8HW17</accession>
<reference evidence="4" key="1">
    <citation type="submission" date="2025-08" db="UniProtKB">
        <authorList>
            <consortium name="RefSeq"/>
        </authorList>
    </citation>
    <scope>IDENTIFICATION</scope>
    <source>
        <strain evidence="4">J_2021</strain>
        <tissue evidence="4">Erythrocytes</tissue>
    </source>
</reference>
<evidence type="ECO:0000313" key="3">
    <source>
        <dbReference type="Proteomes" id="UP000186698"/>
    </source>
</evidence>
<dbReference type="Proteomes" id="UP000186698">
    <property type="component" value="Chromosome 1L"/>
</dbReference>
<dbReference type="Pfam" id="PF02893">
    <property type="entry name" value="GRAM"/>
    <property type="match status" value="1"/>
</dbReference>
<name>A0A1L8HW17_XENLA</name>
<keyword evidence="2" id="KW-1133">Transmembrane helix</keyword>
<dbReference type="AlphaFoldDB" id="A0A1L8HW17"/>
<dbReference type="OrthoDB" id="2162691at2759"/>
<keyword evidence="2" id="KW-0812">Transmembrane</keyword>
<dbReference type="SMART" id="SM00568">
    <property type="entry name" value="GRAM"/>
    <property type="match status" value="1"/>
</dbReference>
<organism evidence="3 4">
    <name type="scientific">Xenopus laevis</name>
    <name type="common">African clawed frog</name>
    <dbReference type="NCBI Taxonomy" id="8355"/>
    <lineage>
        <taxon>Eukaryota</taxon>
        <taxon>Metazoa</taxon>
        <taxon>Chordata</taxon>
        <taxon>Craniata</taxon>
        <taxon>Vertebrata</taxon>
        <taxon>Euteleostomi</taxon>
        <taxon>Amphibia</taxon>
        <taxon>Batrachia</taxon>
        <taxon>Anura</taxon>
        <taxon>Pipoidea</taxon>
        <taxon>Pipidae</taxon>
        <taxon>Xenopodinae</taxon>
        <taxon>Xenopus</taxon>
        <taxon>Xenopus</taxon>
    </lineage>
</organism>
<dbReference type="CTD" id="108712202"/>
<feature type="region of interest" description="Disordered" evidence="1">
    <location>
        <begin position="85"/>
        <end position="117"/>
    </location>
</feature>
<evidence type="ECO:0000313" key="4">
    <source>
        <dbReference type="RefSeq" id="XP_018109442.1"/>
    </source>
</evidence>
<dbReference type="GeneID" id="108712202"/>
<dbReference type="InterPro" id="IPR004182">
    <property type="entry name" value="GRAM"/>
</dbReference>